<feature type="region of interest" description="Disordered" evidence="1">
    <location>
        <begin position="513"/>
        <end position="566"/>
    </location>
</feature>
<evidence type="ECO:0008006" key="4">
    <source>
        <dbReference type="Google" id="ProtNLM"/>
    </source>
</evidence>
<protein>
    <recommendedName>
        <fullName evidence="4">Portal protein</fullName>
    </recommendedName>
</protein>
<evidence type="ECO:0000313" key="2">
    <source>
        <dbReference type="EMBL" id="KQE03668.1"/>
    </source>
</evidence>
<dbReference type="EMBL" id="LLGC01000179">
    <property type="protein sequence ID" value="KQE03668.1"/>
    <property type="molecule type" value="Genomic_DNA"/>
</dbReference>
<evidence type="ECO:0000313" key="3">
    <source>
        <dbReference type="Proteomes" id="UP000051449"/>
    </source>
</evidence>
<feature type="compositionally biased region" description="Polar residues" evidence="1">
    <location>
        <begin position="553"/>
        <end position="566"/>
    </location>
</feature>
<organism evidence="2 3">
    <name type="scientific">Acinetobacter baumannii</name>
    <dbReference type="NCBI Taxonomy" id="470"/>
    <lineage>
        <taxon>Bacteria</taxon>
        <taxon>Pseudomonadati</taxon>
        <taxon>Pseudomonadota</taxon>
        <taxon>Gammaproteobacteria</taxon>
        <taxon>Moraxellales</taxon>
        <taxon>Moraxellaceae</taxon>
        <taxon>Acinetobacter</taxon>
        <taxon>Acinetobacter calcoaceticus/baumannii complex</taxon>
    </lineage>
</organism>
<sequence length="566" mass="64271">MNLKHGESAVIDLQAEEAKQNATSVISDPARLRTLIERRHPKYEALVAHWNFMEETYNGGRKWFSSNIFRYIKEGDKEFKNRIERAYRFNHTREVVDLINKYLFKQAITRNDKDAPQCVIDFWKSATKGNLTINDFVRQVSKKTSLFGRVGIVVDRSRADMEIVSRQDEVEANLHTYSYIVEPQRLLDYSFDENGELNWILIHEIGRDDEDPFDSSGKPVNRFRLWTKQHWALYEVKEGKGKKVAVSLVDSSNHDLGEVPVILADNIIGDDQYSAPALIDDIAYLDRATANYLSNLDAIIQDQTFSQLAMPAQNLMPGEESHDKLLEMGTKRVFLYDGEGGSQPFYLSPDVKQADLLMTTINKIIGEIYHTVGLAGERTKQDNAVGIDNSSGVAKAYDFERVNALLTAKADSLETIENKIVRLVAKWNGERIDDKDSYVSYPDNFDTRGLYDEFDISARLMLIEAPDTVRRTQMEAVIDKLFPQLAKELKEKMLKELKDWPVDPLELASQITDGTSTGQLKNRTSIKKNDDGAEDKTAAKAKNPQGNKAAKATKNNRQGQVTEQTK</sequence>
<dbReference type="AlphaFoldDB" id="A0AAP1FD92"/>
<comment type="caution">
    <text evidence="2">The sequence shown here is derived from an EMBL/GenBank/DDBJ whole genome shotgun (WGS) entry which is preliminary data.</text>
</comment>
<gene>
    <name evidence="2" type="ORF">APD33_13725</name>
</gene>
<reference evidence="2 3" key="1">
    <citation type="submission" date="2015-10" db="EMBL/GenBank/DDBJ databases">
        <title>The utility of whole genome sequencing in characterizing Acinetobacter epidemiology and analyzing hospital outbreaks.</title>
        <authorList>
            <person name="Ozer E.A."/>
            <person name="Fitzpatrick M.A."/>
            <person name="Hauser A.R."/>
        </authorList>
    </citation>
    <scope>NUCLEOTIDE SEQUENCE [LARGE SCALE GENOMIC DNA]</scope>
    <source>
        <strain evidence="2 3">ABBL072</strain>
    </source>
</reference>
<evidence type="ECO:0000256" key="1">
    <source>
        <dbReference type="SAM" id="MobiDB-lite"/>
    </source>
</evidence>
<feature type="compositionally biased region" description="Polar residues" evidence="1">
    <location>
        <begin position="513"/>
        <end position="523"/>
    </location>
</feature>
<feature type="compositionally biased region" description="Basic and acidic residues" evidence="1">
    <location>
        <begin position="527"/>
        <end position="538"/>
    </location>
</feature>
<accession>A0AAP1FD92</accession>
<name>A0AAP1FD92_ACIBA</name>
<dbReference type="RefSeq" id="WP_001049487.1">
    <property type="nucleotide sequence ID" value="NZ_CAJHFN010000015.1"/>
</dbReference>
<proteinExistence type="predicted"/>
<dbReference type="Proteomes" id="UP000051449">
    <property type="component" value="Unassembled WGS sequence"/>
</dbReference>